<feature type="domain" description="Polyphosphate kinase-2-related" evidence="5">
    <location>
        <begin position="4"/>
        <end position="224"/>
    </location>
</feature>
<reference evidence="6 7" key="1">
    <citation type="journal article" date="2013" name="Genome Announc.">
        <title>Draft Genome Sequence of Methylophaga lonarensis MPLT, a Haloalkaliphilic (Non-Methane-Utilizing) Methylotroph.</title>
        <authorList>
            <person name="Shetty S.A."/>
            <person name="Marathe N.P."/>
            <person name="Munot H."/>
            <person name="Antony C.P."/>
            <person name="Dhotre D.P."/>
            <person name="Murrell J.C."/>
            <person name="Shouche Y.S."/>
        </authorList>
    </citation>
    <scope>NUCLEOTIDE SEQUENCE [LARGE SCALE GENOMIC DNA]</scope>
    <source>
        <strain evidence="6 7">MPL</strain>
    </source>
</reference>
<dbReference type="PANTHER" id="PTHR34383:SF1">
    <property type="entry name" value="ADP-POLYPHOSPHATE PHOSPHOTRANSFERASE"/>
    <property type="match status" value="1"/>
</dbReference>
<dbReference type="InterPro" id="IPR016898">
    <property type="entry name" value="Polyphosphate_phosphotransfera"/>
</dbReference>
<evidence type="ECO:0000256" key="4">
    <source>
        <dbReference type="RuleBase" id="RU369062"/>
    </source>
</evidence>
<evidence type="ECO:0000313" key="6">
    <source>
        <dbReference type="EMBL" id="EMR12395.1"/>
    </source>
</evidence>
<comment type="similarity">
    <text evidence="1 4">Belongs to the polyphosphate kinase 2 (PPK2) family. Class I subfamily.</text>
</comment>
<dbReference type="InterPro" id="IPR022488">
    <property type="entry name" value="PPK2-related"/>
</dbReference>
<accession>M7PET0</accession>
<evidence type="ECO:0000256" key="2">
    <source>
        <dbReference type="ARBA" id="ARBA00022679"/>
    </source>
</evidence>
<dbReference type="PATRIC" id="fig|1286106.3.peg.2145"/>
<sequence length="254" mass="30107">MASRYHTEKEALQIELLKVQRWAHQQDQRIVILFEGRDASGKGGAIKRFTEHLNPRTARIVALSKPNGTERGQWYFQRYIEHLPTAGEIVLFDRSWYNRAGVEKVMGFCSESDYLRFLQQAPALEKMLIDDGIWLFKYWFSVSQQEQKRRFEARLNSPLKDWKLSPIDIAAQEKWQEYTQAKQTMFEHTHSEESPWVIIRSDDKKSARLNCMRHFLHRLTYDGKDVRLTENIDSDAVFEPERAQRRRRKTDGVS</sequence>
<organism evidence="6 7">
    <name type="scientific">Methylophaga lonarensis MPL</name>
    <dbReference type="NCBI Taxonomy" id="1286106"/>
    <lineage>
        <taxon>Bacteria</taxon>
        <taxon>Pseudomonadati</taxon>
        <taxon>Pseudomonadota</taxon>
        <taxon>Gammaproteobacteria</taxon>
        <taxon>Thiotrichales</taxon>
        <taxon>Piscirickettsiaceae</taxon>
        <taxon>Methylophaga</taxon>
    </lineage>
</organism>
<dbReference type="STRING" id="1286106.MPL1_10707"/>
<dbReference type="EMBL" id="APHR01000058">
    <property type="protein sequence ID" value="EMR12395.1"/>
    <property type="molecule type" value="Genomic_DNA"/>
</dbReference>
<dbReference type="AlphaFoldDB" id="M7PET0"/>
<comment type="function">
    <text evidence="4">Uses inorganic polyphosphate (polyP) as a donor to convert GDP to GTP or ADP to ATP.</text>
</comment>
<comment type="caution">
    <text evidence="6">The sequence shown here is derived from an EMBL/GenBank/DDBJ whole genome shotgun (WGS) entry which is preliminary data.</text>
</comment>
<dbReference type="EC" id="2.7.4.-" evidence="4"/>
<evidence type="ECO:0000259" key="5">
    <source>
        <dbReference type="Pfam" id="PF03976"/>
    </source>
</evidence>
<protein>
    <recommendedName>
        <fullName evidence="4">ADP/GDP-polyphosphate phosphotransferase</fullName>
        <ecNumber evidence="4">2.7.4.-</ecNumber>
    </recommendedName>
    <alternativeName>
        <fullName evidence="4">Polyphosphate kinase PPK2</fullName>
    </alternativeName>
</protein>
<proteinExistence type="inferred from homology"/>
<dbReference type="GO" id="GO:0008976">
    <property type="term" value="F:polyphosphate kinase activity"/>
    <property type="evidence" value="ECO:0007669"/>
    <property type="project" value="UniProtKB-UniRule"/>
</dbReference>
<dbReference type="Gene3D" id="3.40.50.300">
    <property type="entry name" value="P-loop containing nucleotide triphosphate hydrolases"/>
    <property type="match status" value="1"/>
</dbReference>
<evidence type="ECO:0000313" key="7">
    <source>
        <dbReference type="Proteomes" id="UP000012019"/>
    </source>
</evidence>
<dbReference type="OrthoDB" id="9775224at2"/>
<evidence type="ECO:0000256" key="1">
    <source>
        <dbReference type="ARBA" id="ARBA00009924"/>
    </source>
</evidence>
<dbReference type="PIRSF" id="PIRSF028756">
    <property type="entry name" value="PPK2_prd"/>
    <property type="match status" value="1"/>
</dbReference>
<name>M7PET0_9GAMM</name>
<keyword evidence="7" id="KW-1185">Reference proteome</keyword>
<dbReference type="GO" id="GO:0006793">
    <property type="term" value="P:phosphorus metabolic process"/>
    <property type="evidence" value="ECO:0007669"/>
    <property type="project" value="InterPro"/>
</dbReference>
<dbReference type="PANTHER" id="PTHR34383">
    <property type="entry name" value="POLYPHOSPHATE:AMP PHOSPHOTRANSFERASE-RELATED"/>
    <property type="match status" value="1"/>
</dbReference>
<dbReference type="Pfam" id="PF03976">
    <property type="entry name" value="PPK2"/>
    <property type="match status" value="1"/>
</dbReference>
<dbReference type="Proteomes" id="UP000012019">
    <property type="component" value="Unassembled WGS sequence"/>
</dbReference>
<dbReference type="NCBIfam" id="TIGR03707">
    <property type="entry name" value="PPK2_P_aer"/>
    <property type="match status" value="1"/>
</dbReference>
<comment type="subunit">
    <text evidence="4">Homotetramer.</text>
</comment>
<evidence type="ECO:0000256" key="3">
    <source>
        <dbReference type="ARBA" id="ARBA00022777"/>
    </source>
</evidence>
<keyword evidence="3 4" id="KW-0418">Kinase</keyword>
<dbReference type="InterPro" id="IPR027417">
    <property type="entry name" value="P-loop_NTPase"/>
</dbReference>
<dbReference type="InterPro" id="IPR022486">
    <property type="entry name" value="PPK2_PA0141"/>
</dbReference>
<gene>
    <name evidence="6" type="ORF">MPL1_10707</name>
</gene>
<dbReference type="RefSeq" id="WP_009727107.1">
    <property type="nucleotide sequence ID" value="NZ_APHR01000058.1"/>
</dbReference>
<dbReference type="eggNOG" id="COG2326">
    <property type="taxonomic scope" value="Bacteria"/>
</dbReference>
<keyword evidence="2 4" id="KW-0808">Transferase</keyword>
<dbReference type="SUPFAM" id="SSF52540">
    <property type="entry name" value="P-loop containing nucleoside triphosphate hydrolases"/>
    <property type="match status" value="1"/>
</dbReference>